<sequence length="108" mass="11420">RVKGASEKGKKKRKANLNDKGGKCPRGSGASPFERMEAEIGTMRELLGGLPRPFLNGASSSASVVDPKGLQGVVSSLAQAHVELREDLEKEKKNGIPGINYLSAFGRG</sequence>
<comment type="caution">
    <text evidence="2">The sequence shown here is derived from an EMBL/GenBank/DDBJ whole genome shotgun (WGS) entry which is preliminary data.</text>
</comment>
<keyword evidence="3" id="KW-1185">Reference proteome</keyword>
<proteinExistence type="predicted"/>
<name>A0ABS8WX27_DATST</name>
<organism evidence="2 3">
    <name type="scientific">Datura stramonium</name>
    <name type="common">Jimsonweed</name>
    <name type="synonym">Common thornapple</name>
    <dbReference type="NCBI Taxonomy" id="4076"/>
    <lineage>
        <taxon>Eukaryota</taxon>
        <taxon>Viridiplantae</taxon>
        <taxon>Streptophyta</taxon>
        <taxon>Embryophyta</taxon>
        <taxon>Tracheophyta</taxon>
        <taxon>Spermatophyta</taxon>
        <taxon>Magnoliopsida</taxon>
        <taxon>eudicotyledons</taxon>
        <taxon>Gunneridae</taxon>
        <taxon>Pentapetalae</taxon>
        <taxon>asterids</taxon>
        <taxon>lamiids</taxon>
        <taxon>Solanales</taxon>
        <taxon>Solanaceae</taxon>
        <taxon>Solanoideae</taxon>
        <taxon>Datureae</taxon>
        <taxon>Datura</taxon>
    </lineage>
</organism>
<gene>
    <name evidence="2" type="ORF">HAX54_004601</name>
</gene>
<dbReference type="EMBL" id="JACEIK010012133">
    <property type="protein sequence ID" value="MCE3216044.1"/>
    <property type="molecule type" value="Genomic_DNA"/>
</dbReference>
<feature type="region of interest" description="Disordered" evidence="1">
    <location>
        <begin position="1"/>
        <end position="32"/>
    </location>
</feature>
<protein>
    <submittedName>
        <fullName evidence="2">Uncharacterized protein</fullName>
    </submittedName>
</protein>
<evidence type="ECO:0000256" key="1">
    <source>
        <dbReference type="SAM" id="MobiDB-lite"/>
    </source>
</evidence>
<accession>A0ABS8WX27</accession>
<evidence type="ECO:0000313" key="3">
    <source>
        <dbReference type="Proteomes" id="UP000823775"/>
    </source>
</evidence>
<dbReference type="Proteomes" id="UP000823775">
    <property type="component" value="Unassembled WGS sequence"/>
</dbReference>
<evidence type="ECO:0000313" key="2">
    <source>
        <dbReference type="EMBL" id="MCE3216044.1"/>
    </source>
</evidence>
<feature type="non-terminal residue" evidence="2">
    <location>
        <position position="1"/>
    </location>
</feature>
<reference evidence="2 3" key="1">
    <citation type="journal article" date="2021" name="BMC Genomics">
        <title>Datura genome reveals duplications of psychoactive alkaloid biosynthetic genes and high mutation rate following tissue culture.</title>
        <authorList>
            <person name="Rajewski A."/>
            <person name="Carter-House D."/>
            <person name="Stajich J."/>
            <person name="Litt A."/>
        </authorList>
    </citation>
    <scope>NUCLEOTIDE SEQUENCE [LARGE SCALE GENOMIC DNA]</scope>
    <source>
        <strain evidence="2">AR-01</strain>
    </source>
</reference>